<dbReference type="UniPathway" id="UPA00223">
    <property type="reaction ID" value="UER01008"/>
</dbReference>
<dbReference type="EC" id="1.1.5.4" evidence="8"/>
<dbReference type="SUPFAM" id="SSF51905">
    <property type="entry name" value="FAD/NAD(P)-binding domain"/>
    <property type="match status" value="1"/>
</dbReference>
<dbReference type="OrthoDB" id="9763983at2"/>
<organism evidence="9 10">
    <name type="scientific">Anaerospora hongkongensis</name>
    <dbReference type="NCBI Taxonomy" id="244830"/>
    <lineage>
        <taxon>Bacteria</taxon>
        <taxon>Bacillati</taxon>
        <taxon>Bacillota</taxon>
        <taxon>Negativicutes</taxon>
        <taxon>Selenomonadales</taxon>
        <taxon>Sporomusaceae</taxon>
        <taxon>Anaerospora</taxon>
    </lineage>
</organism>
<dbReference type="GO" id="GO:0008924">
    <property type="term" value="F:L-malate dehydrogenase (quinone) activity"/>
    <property type="evidence" value="ECO:0007669"/>
    <property type="project" value="UniProtKB-UniRule"/>
</dbReference>
<keyword evidence="10" id="KW-1185">Reference proteome</keyword>
<evidence type="ECO:0000256" key="3">
    <source>
        <dbReference type="ARBA" id="ARBA00005012"/>
    </source>
</evidence>
<evidence type="ECO:0000256" key="7">
    <source>
        <dbReference type="ARBA" id="ARBA00023002"/>
    </source>
</evidence>
<comment type="cofactor">
    <cofactor evidence="2 8">
        <name>FAD</name>
        <dbReference type="ChEBI" id="CHEBI:57692"/>
    </cofactor>
</comment>
<keyword evidence="4 8" id="KW-0816">Tricarboxylic acid cycle</keyword>
<evidence type="ECO:0000256" key="2">
    <source>
        <dbReference type="ARBA" id="ARBA00001974"/>
    </source>
</evidence>
<dbReference type="GO" id="GO:0047545">
    <property type="term" value="F:(S)-2-hydroxyglutarate dehydrogenase activity"/>
    <property type="evidence" value="ECO:0007669"/>
    <property type="project" value="TreeGrafter"/>
</dbReference>
<comment type="pathway">
    <text evidence="3 8">Carbohydrate metabolism; tricarboxylic acid cycle; oxaloacetate from (S)-malate (quinone route): step 1/1.</text>
</comment>
<evidence type="ECO:0000313" key="10">
    <source>
        <dbReference type="Proteomes" id="UP000295063"/>
    </source>
</evidence>
<keyword evidence="7 8" id="KW-0560">Oxidoreductase</keyword>
<comment type="caution">
    <text evidence="9">The sequence shown here is derived from an EMBL/GenBank/DDBJ whole genome shotgun (WGS) entry which is preliminary data.</text>
</comment>
<dbReference type="NCBIfam" id="TIGR01320">
    <property type="entry name" value="mal_quin_oxido"/>
    <property type="match status" value="1"/>
</dbReference>
<dbReference type="PANTHER" id="PTHR43104">
    <property type="entry name" value="L-2-HYDROXYGLUTARATE DEHYDROGENASE, MITOCHONDRIAL"/>
    <property type="match status" value="1"/>
</dbReference>
<dbReference type="AlphaFoldDB" id="A0A4R1PX29"/>
<dbReference type="Pfam" id="PF06039">
    <property type="entry name" value="Mqo"/>
    <property type="match status" value="1"/>
</dbReference>
<keyword evidence="6 8" id="KW-0274">FAD</keyword>
<evidence type="ECO:0000313" key="9">
    <source>
        <dbReference type="EMBL" id="TCL35586.1"/>
    </source>
</evidence>
<accession>A0A4R1PX29</accession>
<dbReference type="HAMAP" id="MF_00212">
    <property type="entry name" value="MQO"/>
    <property type="match status" value="1"/>
</dbReference>
<comment type="catalytic activity">
    <reaction evidence="1 8">
        <text>(S)-malate + a quinone = a quinol + oxaloacetate</text>
        <dbReference type="Rhea" id="RHEA:46012"/>
        <dbReference type="ChEBI" id="CHEBI:15589"/>
        <dbReference type="ChEBI" id="CHEBI:16452"/>
        <dbReference type="ChEBI" id="CHEBI:24646"/>
        <dbReference type="ChEBI" id="CHEBI:132124"/>
        <dbReference type="EC" id="1.1.5.4"/>
    </reaction>
</comment>
<dbReference type="NCBIfam" id="NF003611">
    <property type="entry name" value="PRK05257.3-2"/>
    <property type="match status" value="1"/>
</dbReference>
<evidence type="ECO:0000256" key="6">
    <source>
        <dbReference type="ARBA" id="ARBA00022827"/>
    </source>
</evidence>
<dbReference type="InterPro" id="IPR006231">
    <property type="entry name" value="MQO"/>
</dbReference>
<dbReference type="NCBIfam" id="NF003605">
    <property type="entry name" value="PRK05257.1-4"/>
    <property type="match status" value="1"/>
</dbReference>
<dbReference type="NCBIfam" id="NF003606">
    <property type="entry name" value="PRK05257.2-1"/>
    <property type="match status" value="1"/>
</dbReference>
<gene>
    <name evidence="8" type="primary">mqo</name>
    <name evidence="9" type="ORF">EV210_11149</name>
</gene>
<dbReference type="RefSeq" id="WP_132082340.1">
    <property type="nucleotide sequence ID" value="NZ_SLUI01000011.1"/>
</dbReference>
<dbReference type="Gene3D" id="3.30.9.10">
    <property type="entry name" value="D-Amino Acid Oxidase, subunit A, domain 2"/>
    <property type="match status" value="1"/>
</dbReference>
<dbReference type="Proteomes" id="UP000295063">
    <property type="component" value="Unassembled WGS sequence"/>
</dbReference>
<evidence type="ECO:0000256" key="4">
    <source>
        <dbReference type="ARBA" id="ARBA00022532"/>
    </source>
</evidence>
<dbReference type="Gene3D" id="3.50.50.60">
    <property type="entry name" value="FAD/NAD(P)-binding domain"/>
    <property type="match status" value="1"/>
</dbReference>
<proteinExistence type="inferred from homology"/>
<sequence length="493" mass="53926">MSSIQKKQDVILIGGGIMSATLGALLKELVPDWEITVFERQAGPGEESSNEWNNAGTGHSSLCEINYTVEQPDGTVDISKAIKVNEEFQVSKQFWSYLINSGLIRNPRDFIVPLPHMSLLQGEQNVAFLKKRFEVLAQNPLFQGMEYSDDPAKLREWIPLIMQDRVMNKPMAATRYETGTDVNFGALTRMLFAHLQRKNVVVKCKHNVDDLKRTADGAWELKVRNVASGAVERHTAKFVFIGGGGGSLHLLQKSGIPEGKGIGGFPVSGIFLVCQKPEIVAQHHAKVYGKAPVGAPPMSVPHLDTRLIDGKESLFFGPFAGFSPKFLKFGSMFDLITSVNADNLITMLAAGVNNVSLTAYLIRQVMLSKEERMADLRDFVPNAKSEDWELLEAGQRVQIIKNTAAGKGTLQFGTEVISAADGSIAALLGASPGASTAVSVMLELMKKCFPQQMKEWEPKLREMIPSYGVALSKNPELISEIHASTAQALGLNK</sequence>
<dbReference type="PANTHER" id="PTHR43104:SF2">
    <property type="entry name" value="L-2-HYDROXYGLUTARATE DEHYDROGENASE, MITOCHONDRIAL"/>
    <property type="match status" value="1"/>
</dbReference>
<dbReference type="NCBIfam" id="NF003608">
    <property type="entry name" value="PRK05257.2-4"/>
    <property type="match status" value="1"/>
</dbReference>
<dbReference type="NCBIfam" id="NF003603">
    <property type="entry name" value="PRK05257.1-1"/>
    <property type="match status" value="1"/>
</dbReference>
<comment type="similarity">
    <text evidence="8">Belongs to the MQO family.</text>
</comment>
<dbReference type="NCBIfam" id="NF009875">
    <property type="entry name" value="PRK13339.1"/>
    <property type="match status" value="1"/>
</dbReference>
<evidence type="ECO:0000256" key="8">
    <source>
        <dbReference type="HAMAP-Rule" id="MF_00212"/>
    </source>
</evidence>
<evidence type="ECO:0000256" key="5">
    <source>
        <dbReference type="ARBA" id="ARBA00022630"/>
    </source>
</evidence>
<dbReference type="NCBIfam" id="NF003604">
    <property type="entry name" value="PRK05257.1-3"/>
    <property type="match status" value="1"/>
</dbReference>
<reference evidence="9 10" key="1">
    <citation type="submission" date="2019-03" db="EMBL/GenBank/DDBJ databases">
        <title>Genomic Encyclopedia of Type Strains, Phase IV (KMG-IV): sequencing the most valuable type-strain genomes for metagenomic binning, comparative biology and taxonomic classification.</title>
        <authorList>
            <person name="Goeker M."/>
        </authorList>
    </citation>
    <scope>NUCLEOTIDE SEQUENCE [LARGE SCALE GENOMIC DNA]</scope>
    <source>
        <strain evidence="9 10">DSM 15969</strain>
    </source>
</reference>
<name>A0A4R1PX29_9FIRM</name>
<evidence type="ECO:0000256" key="1">
    <source>
        <dbReference type="ARBA" id="ARBA00001139"/>
    </source>
</evidence>
<dbReference type="InterPro" id="IPR036188">
    <property type="entry name" value="FAD/NAD-bd_sf"/>
</dbReference>
<dbReference type="EMBL" id="SLUI01000011">
    <property type="protein sequence ID" value="TCL35586.1"/>
    <property type="molecule type" value="Genomic_DNA"/>
</dbReference>
<keyword evidence="5 8" id="KW-0285">Flavoprotein</keyword>
<dbReference type="GO" id="GO:0006099">
    <property type="term" value="P:tricarboxylic acid cycle"/>
    <property type="evidence" value="ECO:0007669"/>
    <property type="project" value="UniProtKB-UniRule"/>
</dbReference>
<protein>
    <recommendedName>
        <fullName evidence="8">Probable malate:quinone oxidoreductase</fullName>
        <ecNumber evidence="8">1.1.5.4</ecNumber>
    </recommendedName>
    <alternativeName>
        <fullName evidence="8">MQO</fullName>
    </alternativeName>
    <alternativeName>
        <fullName evidence="8">Malate dehydrogenase [quinone]</fullName>
    </alternativeName>
</protein>